<dbReference type="InterPro" id="IPR043216">
    <property type="entry name" value="PAP-like"/>
</dbReference>
<dbReference type="SUPFAM" id="SSF48317">
    <property type="entry name" value="Acid phosphatase/Vanadium-dependent haloperoxidase"/>
    <property type="match status" value="1"/>
</dbReference>
<keyword evidence="5 7" id="KW-0472">Membrane</keyword>
<evidence type="ECO:0000256" key="4">
    <source>
        <dbReference type="ARBA" id="ARBA00022989"/>
    </source>
</evidence>
<evidence type="ECO:0000313" key="9">
    <source>
        <dbReference type="EMBL" id="GMT15280.1"/>
    </source>
</evidence>
<comment type="caution">
    <text evidence="9">The sequence shown here is derived from an EMBL/GenBank/DDBJ whole genome shotgun (WGS) entry which is preliminary data.</text>
</comment>
<dbReference type="InterPro" id="IPR000326">
    <property type="entry name" value="PAP2/HPO"/>
</dbReference>
<feature type="domain" description="Phosphatidic acid phosphatase type 2/haloperoxidase" evidence="8">
    <location>
        <begin position="109"/>
        <end position="253"/>
    </location>
</feature>
<comment type="subcellular location">
    <subcellularLocation>
        <location evidence="1">Membrane</location>
        <topology evidence="1">Multi-pass membrane protein</topology>
    </subcellularLocation>
</comment>
<dbReference type="InterPro" id="IPR036938">
    <property type="entry name" value="PAP2/HPO_sf"/>
</dbReference>
<feature type="transmembrane region" description="Helical" evidence="7">
    <location>
        <begin position="96"/>
        <end position="118"/>
    </location>
</feature>
<dbReference type="GO" id="GO:0046839">
    <property type="term" value="P:phospholipid dephosphorylation"/>
    <property type="evidence" value="ECO:0007669"/>
    <property type="project" value="TreeGrafter"/>
</dbReference>
<organism evidence="9 10">
    <name type="scientific">Pristionchus fissidentatus</name>
    <dbReference type="NCBI Taxonomy" id="1538716"/>
    <lineage>
        <taxon>Eukaryota</taxon>
        <taxon>Metazoa</taxon>
        <taxon>Ecdysozoa</taxon>
        <taxon>Nematoda</taxon>
        <taxon>Chromadorea</taxon>
        <taxon>Rhabditida</taxon>
        <taxon>Rhabditina</taxon>
        <taxon>Diplogasteromorpha</taxon>
        <taxon>Diplogasteroidea</taxon>
        <taxon>Neodiplogasteridae</taxon>
        <taxon>Pristionchus</taxon>
    </lineage>
</organism>
<evidence type="ECO:0000256" key="7">
    <source>
        <dbReference type="SAM" id="Phobius"/>
    </source>
</evidence>
<feature type="transmembrane region" description="Helical" evidence="7">
    <location>
        <begin position="12"/>
        <end position="30"/>
    </location>
</feature>
<keyword evidence="10" id="KW-1185">Reference proteome</keyword>
<feature type="transmembrane region" description="Helical" evidence="7">
    <location>
        <begin position="238"/>
        <end position="257"/>
    </location>
</feature>
<dbReference type="Pfam" id="PF01569">
    <property type="entry name" value="PAP2"/>
    <property type="match status" value="1"/>
</dbReference>
<keyword evidence="3 7" id="KW-0812">Transmembrane</keyword>
<feature type="transmembrane region" description="Helical" evidence="7">
    <location>
        <begin position="175"/>
        <end position="195"/>
    </location>
</feature>
<evidence type="ECO:0000256" key="6">
    <source>
        <dbReference type="SAM" id="MobiDB-lite"/>
    </source>
</evidence>
<evidence type="ECO:0000259" key="8">
    <source>
        <dbReference type="SMART" id="SM00014"/>
    </source>
</evidence>
<evidence type="ECO:0000256" key="2">
    <source>
        <dbReference type="ARBA" id="ARBA00008816"/>
    </source>
</evidence>
<protein>
    <recommendedName>
        <fullName evidence="8">Phosphatidic acid phosphatase type 2/haloperoxidase domain-containing protein</fullName>
    </recommendedName>
</protein>
<evidence type="ECO:0000256" key="3">
    <source>
        <dbReference type="ARBA" id="ARBA00022692"/>
    </source>
</evidence>
<dbReference type="Proteomes" id="UP001432322">
    <property type="component" value="Unassembled WGS sequence"/>
</dbReference>
<dbReference type="GO" id="GO:0006644">
    <property type="term" value="P:phospholipid metabolic process"/>
    <property type="evidence" value="ECO:0007669"/>
    <property type="project" value="InterPro"/>
</dbReference>
<dbReference type="EMBL" id="BTSY01000002">
    <property type="protein sequence ID" value="GMT15280.1"/>
    <property type="molecule type" value="Genomic_DNA"/>
</dbReference>
<reference evidence="9" key="1">
    <citation type="submission" date="2023-10" db="EMBL/GenBank/DDBJ databases">
        <title>Genome assembly of Pristionchus species.</title>
        <authorList>
            <person name="Yoshida K."/>
            <person name="Sommer R.J."/>
        </authorList>
    </citation>
    <scope>NUCLEOTIDE SEQUENCE</scope>
    <source>
        <strain evidence="9">RS5133</strain>
    </source>
</reference>
<evidence type="ECO:0000256" key="5">
    <source>
        <dbReference type="ARBA" id="ARBA00023136"/>
    </source>
</evidence>
<dbReference type="PANTHER" id="PTHR10165:SF103">
    <property type="entry name" value="PHOSPHOLIPID PHOSPHATASE HOMOLOG 1.2 HOMOLOG"/>
    <property type="match status" value="1"/>
</dbReference>
<feature type="compositionally biased region" description="Basic and acidic residues" evidence="6">
    <location>
        <begin position="284"/>
        <end position="300"/>
    </location>
</feature>
<feature type="compositionally biased region" description="Polar residues" evidence="6">
    <location>
        <begin position="327"/>
        <end position="349"/>
    </location>
</feature>
<dbReference type="PANTHER" id="PTHR10165">
    <property type="entry name" value="LIPID PHOSPHATE PHOSPHATASE"/>
    <property type="match status" value="1"/>
</dbReference>
<dbReference type="SMART" id="SM00014">
    <property type="entry name" value="acidPPc"/>
    <property type="match status" value="1"/>
</dbReference>
<feature type="transmembrane region" description="Helical" evidence="7">
    <location>
        <begin position="62"/>
        <end position="84"/>
    </location>
</feature>
<dbReference type="Gene3D" id="1.20.144.10">
    <property type="entry name" value="Phosphatidic acid phosphatase type 2/haloperoxidase"/>
    <property type="match status" value="1"/>
</dbReference>
<evidence type="ECO:0000256" key="1">
    <source>
        <dbReference type="ARBA" id="ARBA00004141"/>
    </source>
</evidence>
<accession>A0AAV5V9P1</accession>
<dbReference type="AlphaFoldDB" id="A0AAV5V9P1"/>
<gene>
    <name evidence="9" type="ORF">PFISCL1PPCAC_6577</name>
</gene>
<dbReference type="CDD" id="cd03384">
    <property type="entry name" value="PAP2_wunen"/>
    <property type="match status" value="1"/>
</dbReference>
<sequence>MTKRVVQVNVITYALSAAGLIVVVSLSWFIPDATGAFTQPFSCNDQSIRYPKKLERISTTPMMIVTFLLGILSVGGVEVLMHFKAKSDIRFKFRKWYLLPLLVHIMAHIGYFVTGYILQIFMLQVAKYSIGRLRPHFYSVCWPKEKGIHSCTTGEELVYDYKCNGDPSHIAEARLSFYSGHASICFYTTVFLSLYLQARVGARMPRVLLAFTQTFLLSCALYVAFTRIEDFYHHPSDILTGSIVGLLGGIYTCYFWADFFPKNQAYNPTHVRQLQEELDSNLENHVETKKSDKNSSKQDKMSSTNQPSSSDNPVPEIPAAPEAKTPGGNSTVVAQTEYANTPSVTTAMDTATPEVKTKVPPPSSS</sequence>
<name>A0AAV5V9P1_9BILA</name>
<feature type="transmembrane region" description="Helical" evidence="7">
    <location>
        <begin position="207"/>
        <end position="226"/>
    </location>
</feature>
<keyword evidence="4 7" id="KW-1133">Transmembrane helix</keyword>
<comment type="similarity">
    <text evidence="2">Belongs to the PA-phosphatase related phosphoesterase family.</text>
</comment>
<proteinExistence type="inferred from homology"/>
<dbReference type="GO" id="GO:0005886">
    <property type="term" value="C:plasma membrane"/>
    <property type="evidence" value="ECO:0007669"/>
    <property type="project" value="TreeGrafter"/>
</dbReference>
<feature type="region of interest" description="Disordered" evidence="6">
    <location>
        <begin position="284"/>
        <end position="365"/>
    </location>
</feature>
<evidence type="ECO:0000313" key="10">
    <source>
        <dbReference type="Proteomes" id="UP001432322"/>
    </source>
</evidence>
<dbReference type="GO" id="GO:0007165">
    <property type="term" value="P:signal transduction"/>
    <property type="evidence" value="ECO:0007669"/>
    <property type="project" value="TreeGrafter"/>
</dbReference>
<dbReference type="GO" id="GO:0008195">
    <property type="term" value="F:phosphatidate phosphatase activity"/>
    <property type="evidence" value="ECO:0007669"/>
    <property type="project" value="TreeGrafter"/>
</dbReference>